<sequence length="232" mass="23966">MKTAGVPVLLLMASAQVLATDGGRDRKLGCWVNNGVCNRMQVLVAALLQTEEITDALTFDPESGAPDKTATPSTTKQTVTMATATPHAPGETKMTDDNKGVATPTTGGATPTTGGATPTTGGATPTTGSQTGSDRKTAQPDKQLWWILLPGLLFAAAAAIYLKFRSKKVHGQTALSGLTRCSSLRRSASFQSRPESAKDGVMLLGVKSSAGDENGERAGSFGALLCPREATD</sequence>
<feature type="signal peptide" evidence="3">
    <location>
        <begin position="1"/>
        <end position="19"/>
    </location>
</feature>
<evidence type="ECO:0000256" key="2">
    <source>
        <dbReference type="SAM" id="Phobius"/>
    </source>
</evidence>
<evidence type="ECO:0000313" key="5">
    <source>
        <dbReference type="Proteomes" id="UP000516260"/>
    </source>
</evidence>
<evidence type="ECO:0000256" key="3">
    <source>
        <dbReference type="SAM" id="SignalP"/>
    </source>
</evidence>
<evidence type="ECO:0000256" key="1">
    <source>
        <dbReference type="SAM" id="MobiDB-lite"/>
    </source>
</evidence>
<keyword evidence="2" id="KW-0472">Membrane</keyword>
<keyword evidence="2" id="KW-0812">Transmembrane</keyword>
<feature type="compositionally biased region" description="Low complexity" evidence="1">
    <location>
        <begin position="102"/>
        <end position="128"/>
    </location>
</feature>
<proteinExistence type="predicted"/>
<dbReference type="Proteomes" id="UP000516260">
    <property type="component" value="Chromosome 2"/>
</dbReference>
<reference evidence="4 5" key="1">
    <citation type="submission" date="2019-04" db="EMBL/GenBank/DDBJ databases">
        <title>The sequence and de novo assembly of Takifugu bimaculatus genome using PacBio and Hi-C technologies.</title>
        <authorList>
            <person name="Xu P."/>
            <person name="Liu B."/>
            <person name="Zhou Z."/>
        </authorList>
    </citation>
    <scope>NUCLEOTIDE SEQUENCE [LARGE SCALE GENOMIC DNA]</scope>
    <source>
        <strain evidence="4">TB-2018</strain>
        <tissue evidence="4">Muscle</tissue>
    </source>
</reference>
<evidence type="ECO:0000313" key="4">
    <source>
        <dbReference type="EMBL" id="TNM93883.1"/>
    </source>
</evidence>
<protein>
    <submittedName>
        <fullName evidence="4">Uncharacterized protein</fullName>
    </submittedName>
</protein>
<feature type="compositionally biased region" description="Low complexity" evidence="1">
    <location>
        <begin position="74"/>
        <end position="85"/>
    </location>
</feature>
<dbReference type="AlphaFoldDB" id="A0A4Z2BNK5"/>
<comment type="caution">
    <text evidence="4">The sequence shown here is derived from an EMBL/GenBank/DDBJ whole genome shotgun (WGS) entry which is preliminary data.</text>
</comment>
<feature type="region of interest" description="Disordered" evidence="1">
    <location>
        <begin position="58"/>
        <end position="137"/>
    </location>
</feature>
<feature type="transmembrane region" description="Helical" evidence="2">
    <location>
        <begin position="144"/>
        <end position="162"/>
    </location>
</feature>
<organism evidence="4 5">
    <name type="scientific">Takifugu bimaculatus</name>
    <dbReference type="NCBI Taxonomy" id="433685"/>
    <lineage>
        <taxon>Eukaryota</taxon>
        <taxon>Metazoa</taxon>
        <taxon>Chordata</taxon>
        <taxon>Craniata</taxon>
        <taxon>Vertebrata</taxon>
        <taxon>Euteleostomi</taxon>
        <taxon>Actinopterygii</taxon>
        <taxon>Neopterygii</taxon>
        <taxon>Teleostei</taxon>
        <taxon>Neoteleostei</taxon>
        <taxon>Acanthomorphata</taxon>
        <taxon>Eupercaria</taxon>
        <taxon>Tetraodontiformes</taxon>
        <taxon>Tetradontoidea</taxon>
        <taxon>Tetraodontidae</taxon>
        <taxon>Takifugu</taxon>
    </lineage>
</organism>
<accession>A0A4Z2BNK5</accession>
<gene>
    <name evidence="4" type="ORF">fugu_002059</name>
</gene>
<name>A0A4Z2BNK5_9TELE</name>
<feature type="chain" id="PRO_5021301719" evidence="3">
    <location>
        <begin position="20"/>
        <end position="232"/>
    </location>
</feature>
<keyword evidence="3" id="KW-0732">Signal</keyword>
<keyword evidence="5" id="KW-1185">Reference proteome</keyword>
<dbReference type="EMBL" id="SWLE01000012">
    <property type="protein sequence ID" value="TNM93883.1"/>
    <property type="molecule type" value="Genomic_DNA"/>
</dbReference>
<keyword evidence="2" id="KW-1133">Transmembrane helix</keyword>